<name>A0ACC2VGY6_9TREE</name>
<evidence type="ECO:0000313" key="1">
    <source>
        <dbReference type="EMBL" id="KAJ9098664.1"/>
    </source>
</evidence>
<gene>
    <name evidence="1" type="ORF">QFC21_004312</name>
</gene>
<proteinExistence type="predicted"/>
<protein>
    <submittedName>
        <fullName evidence="1">Uncharacterized protein</fullName>
    </submittedName>
</protein>
<evidence type="ECO:0000313" key="2">
    <source>
        <dbReference type="Proteomes" id="UP001227268"/>
    </source>
</evidence>
<organism evidence="1 2">
    <name type="scientific">Naganishia friedmannii</name>
    <dbReference type="NCBI Taxonomy" id="89922"/>
    <lineage>
        <taxon>Eukaryota</taxon>
        <taxon>Fungi</taxon>
        <taxon>Dikarya</taxon>
        <taxon>Basidiomycota</taxon>
        <taxon>Agaricomycotina</taxon>
        <taxon>Tremellomycetes</taxon>
        <taxon>Filobasidiales</taxon>
        <taxon>Filobasidiaceae</taxon>
        <taxon>Naganishia</taxon>
    </lineage>
</organism>
<comment type="caution">
    <text evidence="1">The sequence shown here is derived from an EMBL/GenBank/DDBJ whole genome shotgun (WGS) entry which is preliminary data.</text>
</comment>
<reference evidence="1" key="1">
    <citation type="submission" date="2023-04" db="EMBL/GenBank/DDBJ databases">
        <title>Draft Genome sequencing of Naganishia species isolated from polar environments using Oxford Nanopore Technology.</title>
        <authorList>
            <person name="Leo P."/>
            <person name="Venkateswaran K."/>
        </authorList>
    </citation>
    <scope>NUCLEOTIDE SEQUENCE</scope>
    <source>
        <strain evidence="1">MNA-CCFEE 5423</strain>
    </source>
</reference>
<dbReference type="Proteomes" id="UP001227268">
    <property type="component" value="Unassembled WGS sequence"/>
</dbReference>
<dbReference type="EMBL" id="JASBWT010000014">
    <property type="protein sequence ID" value="KAJ9098664.1"/>
    <property type="molecule type" value="Genomic_DNA"/>
</dbReference>
<keyword evidence="2" id="KW-1185">Reference proteome</keyword>
<accession>A0ACC2VGY6</accession>
<sequence>MNVFESPMYKATGFRMPLLPKIILTTTAMIVGAAVVDRHVQPLVQRIERRPRWTAKSTVELETILLNFLL</sequence>